<evidence type="ECO:0008006" key="4">
    <source>
        <dbReference type="Google" id="ProtNLM"/>
    </source>
</evidence>
<dbReference type="AlphaFoldDB" id="A0A5C2SGK2"/>
<dbReference type="OrthoDB" id="2746456at2759"/>
<keyword evidence="3" id="KW-1185">Reference proteome</keyword>
<protein>
    <recommendedName>
        <fullName evidence="4">BTB domain-containing protein</fullName>
    </recommendedName>
</protein>
<evidence type="ECO:0000256" key="1">
    <source>
        <dbReference type="SAM" id="MobiDB-lite"/>
    </source>
</evidence>
<feature type="region of interest" description="Disordered" evidence="1">
    <location>
        <begin position="1"/>
        <end position="40"/>
    </location>
</feature>
<evidence type="ECO:0000313" key="3">
    <source>
        <dbReference type="Proteomes" id="UP000313359"/>
    </source>
</evidence>
<reference evidence="2" key="1">
    <citation type="journal article" date="2018" name="Genome Biol. Evol.">
        <title>Genomics and development of Lentinus tigrinus, a white-rot wood-decaying mushroom with dimorphic fruiting bodies.</title>
        <authorList>
            <person name="Wu B."/>
            <person name="Xu Z."/>
            <person name="Knudson A."/>
            <person name="Carlson A."/>
            <person name="Chen N."/>
            <person name="Kovaka S."/>
            <person name="LaButti K."/>
            <person name="Lipzen A."/>
            <person name="Pennachio C."/>
            <person name="Riley R."/>
            <person name="Schakwitz W."/>
            <person name="Umezawa K."/>
            <person name="Ohm R.A."/>
            <person name="Grigoriev I.V."/>
            <person name="Nagy L.G."/>
            <person name="Gibbons J."/>
            <person name="Hibbett D."/>
        </authorList>
    </citation>
    <scope>NUCLEOTIDE SEQUENCE [LARGE SCALE GENOMIC DNA]</scope>
    <source>
        <strain evidence="2">ALCF2SS1-6</strain>
    </source>
</reference>
<name>A0A5C2SGK2_9APHY</name>
<gene>
    <name evidence="2" type="ORF">L227DRAFT_547412</name>
</gene>
<dbReference type="Proteomes" id="UP000313359">
    <property type="component" value="Unassembled WGS sequence"/>
</dbReference>
<dbReference type="EMBL" id="ML122265">
    <property type="protein sequence ID" value="RPD60486.1"/>
    <property type="molecule type" value="Genomic_DNA"/>
</dbReference>
<sequence length="350" mass="39473">MQANQALNTASPKRQVASQDQLDTPNKRKKVQGERASSVQPVVERRDKDFWYSDGKVVLRIGDTLFKLYRSRLEKYCIFFQQLFAADADAPLSEILDGCPVYHMPPDLSLKGFKNLLNALETPLEFVDKPPSQTLAISLLHASHTLACDSVYGLAKSTLCDIWSAQRLPAHDGSDAHGFREAIYMIKLARLFDIPGVLKRASYELASSQEFWDALAADRQSVGLPEVDIFRLYDLRLALGEMWRRFVLAAPGKAKEDGKVSCVTDCNGYGGGCRMQSYVRSKHWAGNMEDLGQVEAGAMDPFRYNIIKHKKAELLGDYWCASCLEDKEERWKTQRAEWWGVISEGVLKPQ</sequence>
<organism evidence="2 3">
    <name type="scientific">Lentinus tigrinus ALCF2SS1-6</name>
    <dbReference type="NCBI Taxonomy" id="1328759"/>
    <lineage>
        <taxon>Eukaryota</taxon>
        <taxon>Fungi</taxon>
        <taxon>Dikarya</taxon>
        <taxon>Basidiomycota</taxon>
        <taxon>Agaricomycotina</taxon>
        <taxon>Agaricomycetes</taxon>
        <taxon>Polyporales</taxon>
        <taxon>Polyporaceae</taxon>
        <taxon>Lentinus</taxon>
    </lineage>
</organism>
<accession>A0A5C2SGK2</accession>
<proteinExistence type="predicted"/>
<feature type="compositionally biased region" description="Polar residues" evidence="1">
    <location>
        <begin position="1"/>
        <end position="24"/>
    </location>
</feature>
<evidence type="ECO:0000313" key="2">
    <source>
        <dbReference type="EMBL" id="RPD60486.1"/>
    </source>
</evidence>